<accession>A0AAF0Q6H1</accession>
<dbReference type="EMBL" id="CP133613">
    <property type="protein sequence ID" value="WMV17223.1"/>
    <property type="molecule type" value="Genomic_DNA"/>
</dbReference>
<feature type="chain" id="PRO_5042103722" evidence="1">
    <location>
        <begin position="16"/>
        <end position="59"/>
    </location>
</feature>
<gene>
    <name evidence="2" type="ORF">MTR67_010608</name>
</gene>
<evidence type="ECO:0000256" key="1">
    <source>
        <dbReference type="SAM" id="SignalP"/>
    </source>
</evidence>
<dbReference type="Proteomes" id="UP001234989">
    <property type="component" value="Chromosome 2"/>
</dbReference>
<name>A0AAF0Q6H1_SOLVR</name>
<evidence type="ECO:0000313" key="3">
    <source>
        <dbReference type="Proteomes" id="UP001234989"/>
    </source>
</evidence>
<dbReference type="AlphaFoldDB" id="A0AAF0Q6H1"/>
<evidence type="ECO:0000313" key="2">
    <source>
        <dbReference type="EMBL" id="WMV17223.1"/>
    </source>
</evidence>
<reference evidence="2" key="1">
    <citation type="submission" date="2023-08" db="EMBL/GenBank/DDBJ databases">
        <title>A de novo genome assembly of Solanum verrucosum Schlechtendal, a Mexican diploid species geographically isolated from the other diploid A-genome species in potato relatives.</title>
        <authorList>
            <person name="Hosaka K."/>
        </authorList>
    </citation>
    <scope>NUCLEOTIDE SEQUENCE</scope>
    <source>
        <tissue evidence="2">Young leaves</tissue>
    </source>
</reference>
<sequence>MVASNKASIVIVVLGLELSCPLLRPPPKTKKLLPKTNVLRPPPPQVYREFKLTVDAQIQ</sequence>
<keyword evidence="3" id="KW-1185">Reference proteome</keyword>
<protein>
    <submittedName>
        <fullName evidence="2">Uncharacterized protein</fullName>
    </submittedName>
</protein>
<proteinExistence type="predicted"/>
<keyword evidence="1" id="KW-0732">Signal</keyword>
<organism evidence="2 3">
    <name type="scientific">Solanum verrucosum</name>
    <dbReference type="NCBI Taxonomy" id="315347"/>
    <lineage>
        <taxon>Eukaryota</taxon>
        <taxon>Viridiplantae</taxon>
        <taxon>Streptophyta</taxon>
        <taxon>Embryophyta</taxon>
        <taxon>Tracheophyta</taxon>
        <taxon>Spermatophyta</taxon>
        <taxon>Magnoliopsida</taxon>
        <taxon>eudicotyledons</taxon>
        <taxon>Gunneridae</taxon>
        <taxon>Pentapetalae</taxon>
        <taxon>asterids</taxon>
        <taxon>lamiids</taxon>
        <taxon>Solanales</taxon>
        <taxon>Solanaceae</taxon>
        <taxon>Solanoideae</taxon>
        <taxon>Solaneae</taxon>
        <taxon>Solanum</taxon>
    </lineage>
</organism>
<feature type="signal peptide" evidence="1">
    <location>
        <begin position="1"/>
        <end position="15"/>
    </location>
</feature>